<evidence type="ECO:0000256" key="2">
    <source>
        <dbReference type="ARBA" id="ARBA00004141"/>
    </source>
</evidence>
<dbReference type="InterPro" id="IPR027359">
    <property type="entry name" value="Volt_channel_dom_sf"/>
</dbReference>
<keyword evidence="14 19" id="KW-0472">Membrane</keyword>
<evidence type="ECO:0000256" key="7">
    <source>
        <dbReference type="ARBA" id="ARBA00022723"/>
    </source>
</evidence>
<dbReference type="Pfam" id="PF04209">
    <property type="entry name" value="HgmA_C"/>
    <property type="match status" value="1"/>
</dbReference>
<dbReference type="GO" id="GO:0004411">
    <property type="term" value="F:homogentisate 1,2-dioxygenase activity"/>
    <property type="evidence" value="ECO:0007669"/>
    <property type="project" value="UniProtKB-EC"/>
</dbReference>
<keyword evidence="8" id="KW-0106">Calcium</keyword>
<evidence type="ECO:0000256" key="16">
    <source>
        <dbReference type="PIRSR" id="PIRSR605708-1"/>
    </source>
</evidence>
<evidence type="ECO:0000256" key="1">
    <source>
        <dbReference type="ARBA" id="ARBA00001962"/>
    </source>
</evidence>
<evidence type="ECO:0000256" key="17">
    <source>
        <dbReference type="PIRSR" id="PIRSR605708-2"/>
    </source>
</evidence>
<dbReference type="GO" id="GO:0005509">
    <property type="term" value="F:calcium ion binding"/>
    <property type="evidence" value="ECO:0007669"/>
    <property type="project" value="InterPro"/>
</dbReference>
<name>A0A9P1BQK5_9DINO</name>
<evidence type="ECO:0000313" key="22">
    <source>
        <dbReference type="EMBL" id="CAL1129526.1"/>
    </source>
</evidence>
<keyword evidence="11 19" id="KW-1133">Transmembrane helix</keyword>
<evidence type="ECO:0000256" key="19">
    <source>
        <dbReference type="SAM" id="Phobius"/>
    </source>
</evidence>
<dbReference type="Proteomes" id="UP001152797">
    <property type="component" value="Unassembled WGS sequence"/>
</dbReference>
<dbReference type="SUPFAM" id="SSF81324">
    <property type="entry name" value="Voltage-gated potassium channels"/>
    <property type="match status" value="1"/>
</dbReference>
<keyword evidence="7 17" id="KW-0479">Metal-binding</keyword>
<dbReference type="InterPro" id="IPR005708">
    <property type="entry name" value="Homogentis_dOase"/>
</dbReference>
<dbReference type="Gene3D" id="1.20.120.350">
    <property type="entry name" value="Voltage-gated potassium channels. Chain C"/>
    <property type="match status" value="1"/>
</dbReference>
<dbReference type="InterPro" id="IPR005821">
    <property type="entry name" value="Ion_trans_dom"/>
</dbReference>
<dbReference type="GO" id="GO:0016020">
    <property type="term" value="C:membrane"/>
    <property type="evidence" value="ECO:0007669"/>
    <property type="project" value="UniProtKB-SubCell"/>
</dbReference>
<evidence type="ECO:0000259" key="20">
    <source>
        <dbReference type="PROSITE" id="PS50222"/>
    </source>
</evidence>
<dbReference type="InterPro" id="IPR002048">
    <property type="entry name" value="EF_hand_dom"/>
</dbReference>
<dbReference type="Pfam" id="PF13499">
    <property type="entry name" value="EF-hand_7"/>
    <property type="match status" value="1"/>
</dbReference>
<keyword evidence="12" id="KW-0560">Oxidoreductase</keyword>
<dbReference type="GO" id="GO:0005737">
    <property type="term" value="C:cytoplasm"/>
    <property type="evidence" value="ECO:0007669"/>
    <property type="project" value="TreeGrafter"/>
</dbReference>
<dbReference type="Gene3D" id="1.10.287.70">
    <property type="match status" value="1"/>
</dbReference>
<feature type="binding site" evidence="17">
    <location>
        <position position="891"/>
    </location>
    <ligand>
        <name>Fe cation</name>
        <dbReference type="ChEBI" id="CHEBI:24875"/>
    </ligand>
</feature>
<evidence type="ECO:0000256" key="14">
    <source>
        <dbReference type="ARBA" id="ARBA00023136"/>
    </source>
</evidence>
<dbReference type="InterPro" id="IPR014710">
    <property type="entry name" value="RmlC-like_jellyroll"/>
</dbReference>
<evidence type="ECO:0000256" key="9">
    <source>
        <dbReference type="ARBA" id="ARBA00022878"/>
    </source>
</evidence>
<dbReference type="Pfam" id="PF20510">
    <property type="entry name" value="HgmA_N"/>
    <property type="match status" value="1"/>
</dbReference>
<evidence type="ECO:0000256" key="4">
    <source>
        <dbReference type="ARBA" id="ARBA00007757"/>
    </source>
</evidence>
<dbReference type="AlphaFoldDB" id="A0A9P1BQK5"/>
<evidence type="ECO:0000313" key="23">
    <source>
        <dbReference type="Proteomes" id="UP001152797"/>
    </source>
</evidence>
<comment type="caution">
    <text evidence="21">The sequence shown here is derived from an EMBL/GenBank/DDBJ whole genome shotgun (WGS) entry which is preliminary data.</text>
</comment>
<comment type="cofactor">
    <cofactor evidence="1 17">
        <name>Fe cation</name>
        <dbReference type="ChEBI" id="CHEBI:24875"/>
    </cofactor>
</comment>
<evidence type="ECO:0000256" key="10">
    <source>
        <dbReference type="ARBA" id="ARBA00022964"/>
    </source>
</evidence>
<dbReference type="GO" id="GO:0005216">
    <property type="term" value="F:monoatomic ion channel activity"/>
    <property type="evidence" value="ECO:0007669"/>
    <property type="project" value="InterPro"/>
</dbReference>
<keyword evidence="15" id="KW-0585">Phenylalanine catabolism</keyword>
<dbReference type="InterPro" id="IPR046452">
    <property type="entry name" value="HgmA_N"/>
</dbReference>
<dbReference type="SUPFAM" id="SSF51182">
    <property type="entry name" value="RmlC-like cupins"/>
    <property type="match status" value="1"/>
</dbReference>
<dbReference type="InterPro" id="IPR018247">
    <property type="entry name" value="EF_Hand_1_Ca_BS"/>
</dbReference>
<dbReference type="InterPro" id="IPR046451">
    <property type="entry name" value="HgmA_C"/>
</dbReference>
<evidence type="ECO:0000256" key="13">
    <source>
        <dbReference type="ARBA" id="ARBA00023004"/>
    </source>
</evidence>
<dbReference type="Gene3D" id="2.60.120.10">
    <property type="entry name" value="Jelly Rolls"/>
    <property type="match status" value="1"/>
</dbReference>
<dbReference type="EC" id="1.13.11.5" evidence="5"/>
<feature type="transmembrane region" description="Helical" evidence="19">
    <location>
        <begin position="208"/>
        <end position="230"/>
    </location>
</feature>
<evidence type="ECO:0000256" key="12">
    <source>
        <dbReference type="ARBA" id="ARBA00023002"/>
    </source>
</evidence>
<evidence type="ECO:0000256" key="11">
    <source>
        <dbReference type="ARBA" id="ARBA00022989"/>
    </source>
</evidence>
<feature type="binding site" evidence="17">
    <location>
        <position position="927"/>
    </location>
    <ligand>
        <name>Fe cation</name>
        <dbReference type="ChEBI" id="CHEBI:24875"/>
    </ligand>
</feature>
<dbReference type="GO" id="GO:0006572">
    <property type="term" value="P:L-tyrosine catabolic process"/>
    <property type="evidence" value="ECO:0007669"/>
    <property type="project" value="UniProtKB-KW"/>
</dbReference>
<dbReference type="OrthoDB" id="1689029at2759"/>
<feature type="domain" description="EF-hand" evidence="20">
    <location>
        <begin position="482"/>
        <end position="517"/>
    </location>
</feature>
<keyword evidence="6 19" id="KW-0812">Transmembrane</keyword>
<keyword evidence="23" id="KW-1185">Reference proteome</keyword>
<reference evidence="22" key="2">
    <citation type="submission" date="2024-04" db="EMBL/GenBank/DDBJ databases">
        <authorList>
            <person name="Chen Y."/>
            <person name="Shah S."/>
            <person name="Dougan E. K."/>
            <person name="Thang M."/>
            <person name="Chan C."/>
        </authorList>
    </citation>
    <scope>NUCLEOTIDE SEQUENCE [LARGE SCALE GENOMIC DNA]</scope>
</reference>
<dbReference type="Gene3D" id="1.10.238.10">
    <property type="entry name" value="EF-hand"/>
    <property type="match status" value="1"/>
</dbReference>
<comment type="pathway">
    <text evidence="3">Amino-acid degradation; L-phenylalanine degradation; acetoacetate and fumarate from L-phenylalanine: step 4/6.</text>
</comment>
<dbReference type="PROSITE" id="PS00018">
    <property type="entry name" value="EF_HAND_1"/>
    <property type="match status" value="1"/>
</dbReference>
<evidence type="ECO:0000256" key="3">
    <source>
        <dbReference type="ARBA" id="ARBA00004704"/>
    </source>
</evidence>
<evidence type="ECO:0000256" key="15">
    <source>
        <dbReference type="ARBA" id="ARBA00023232"/>
    </source>
</evidence>
<feature type="binding site" evidence="17">
    <location>
        <position position="927"/>
    </location>
    <ligand>
        <name>homogentisate</name>
        <dbReference type="ChEBI" id="CHEBI:16169"/>
    </ligand>
</feature>
<protein>
    <recommendedName>
        <fullName evidence="5">homogentisate 1,2-dioxygenase</fullName>
        <ecNumber evidence="5">1.13.11.5</ecNumber>
    </recommendedName>
</protein>
<dbReference type="PANTHER" id="PTHR11056">
    <property type="entry name" value="HOMOGENTISATE 1,2-DIOXYGENASE"/>
    <property type="match status" value="1"/>
</dbReference>
<evidence type="ECO:0000256" key="5">
    <source>
        <dbReference type="ARBA" id="ARBA00013127"/>
    </source>
</evidence>
<reference evidence="21" key="1">
    <citation type="submission" date="2022-10" db="EMBL/GenBank/DDBJ databases">
        <authorList>
            <person name="Chen Y."/>
            <person name="Dougan E. K."/>
            <person name="Chan C."/>
            <person name="Rhodes N."/>
            <person name="Thang M."/>
        </authorList>
    </citation>
    <scope>NUCLEOTIDE SEQUENCE</scope>
</reference>
<keyword evidence="10" id="KW-0223">Dioxygenase</keyword>
<evidence type="ECO:0000256" key="8">
    <source>
        <dbReference type="ARBA" id="ARBA00022837"/>
    </source>
</evidence>
<dbReference type="InterPro" id="IPR011051">
    <property type="entry name" value="RmlC_Cupin_sf"/>
</dbReference>
<dbReference type="SUPFAM" id="SSF47473">
    <property type="entry name" value="EF-hand"/>
    <property type="match status" value="1"/>
</dbReference>
<evidence type="ECO:0000313" key="21">
    <source>
        <dbReference type="EMBL" id="CAI3976151.1"/>
    </source>
</evidence>
<evidence type="ECO:0000256" key="6">
    <source>
        <dbReference type="ARBA" id="ARBA00022692"/>
    </source>
</evidence>
<dbReference type="PROSITE" id="PS50222">
    <property type="entry name" value="EF_HAND_2"/>
    <property type="match status" value="1"/>
</dbReference>
<feature type="transmembrane region" description="Helical" evidence="19">
    <location>
        <begin position="387"/>
        <end position="407"/>
    </location>
</feature>
<accession>A0A9P1BQK5</accession>
<sequence>MEELEWEGGMTKGRNSDLQAGLQSLQSQFGEMRDFLEVQFSLHRELLDRIVSRAAPEHSTAVSPMFLGIGNVPSNGHDRASLGSVGGLHPIQEDRDPDGFGQTGPAQKATKGAQMSWSKFDQVPPSENEYASQAQLRAQNLQAKQLRRTTQAAHAQFRKRNWRSCVKEIIFSPWFSLAITFLILLNVVLLGVEVDVSATLDLDEVPSWFGTVNALIVFIFVVEMILRIFVLGCREFWCGVESGWNIFDSLIVSLSVVDLVVDALASLMSASLDTGHLRFMRSIRIARAIRGIRVVRLFRYVTALRTLALSIISTMSSLFWTLALLVLVFYLFAVVITQLVLDHCRHAACPELLHKFWGSVPESMLTLFMAITNGLSWDDALRPLRNVSYIAVALVVCYVTLAVFAILNVVTGVFCNTAIESAHADKEVATIKQVRSKDQQVEALRQVFSEIDNANRNLVTFEEMADAISSGELASFMEAMGISTDDIRTLYTLLDADKDGLIDLDEFVSGCMQLHGPAKSLQLAKMSFENKLARDDLKTLTKDFADFKSLLQVKQMVRSQNQKEMKAGQGESRQAFEHLEETLSTCWEAAVYPLVIGASGEKSLHLGLQDSTFCPSVVQHSPYAGSGYEPWAHSTWLSPPFQHPCPPVQLRFRPSPVPSQGTDFVDGAVTIAANGSPAAQDGCSANTYAMTSSMSSKQRFLRVADGDILILPQDGSLQVRTEFGELQVDPWELIVVPRGVTFQVNLAEGSKMARGYFLENFGDHFVIPELGPIGISGGLAHPRHFLAPQASYEEVDGDFELVSKFMGTLFRSKIRHSPLDVVAWYGSHVPCKYDMRLFMAINTVTYDHPDPSIGAVMSSYTSTPGLANVDFVIFPPRWLPAEGTFRPPWFHRNCMSEFMGLLTGTYDAKPDSFVPGASSIHNRYVPHGPDAAAVQKGTDLDSSKPERYSGTLAFMWETRLVWHPSEYALATLNDEGYPAAWSGVQKRFDASKTPQDEPYGFQPTR</sequence>
<dbReference type="PANTHER" id="PTHR11056:SF0">
    <property type="entry name" value="HOMOGENTISATE 1,2-DIOXYGENASE"/>
    <property type="match status" value="1"/>
</dbReference>
<dbReference type="FunFam" id="2.60.120.10:FF:000034">
    <property type="entry name" value="Homogentisate 1,2-dioxygenase"/>
    <property type="match status" value="1"/>
</dbReference>
<gene>
    <name evidence="21" type="ORF">C1SCF055_LOCUS4404</name>
</gene>
<dbReference type="GO" id="GO:0006559">
    <property type="term" value="P:L-phenylalanine catabolic process"/>
    <property type="evidence" value="ECO:0007669"/>
    <property type="project" value="UniProtKB-KW"/>
</dbReference>
<keyword evidence="9" id="KW-0828">Tyrosine catabolism</keyword>
<dbReference type="EMBL" id="CAMXCT030000248">
    <property type="protein sequence ID" value="CAL4763463.1"/>
    <property type="molecule type" value="Genomic_DNA"/>
</dbReference>
<dbReference type="InterPro" id="IPR011992">
    <property type="entry name" value="EF-hand-dom_pair"/>
</dbReference>
<dbReference type="SMART" id="SM00054">
    <property type="entry name" value="EFh"/>
    <property type="match status" value="2"/>
</dbReference>
<feature type="region of interest" description="Disordered" evidence="18">
    <location>
        <begin position="78"/>
        <end position="115"/>
    </location>
</feature>
<feature type="binding site" evidence="17">
    <location>
        <position position="906"/>
    </location>
    <ligand>
        <name>homogentisate</name>
        <dbReference type="ChEBI" id="CHEBI:16169"/>
    </ligand>
</feature>
<dbReference type="EMBL" id="CAMXCT010000248">
    <property type="protein sequence ID" value="CAI3976151.1"/>
    <property type="molecule type" value="Genomic_DNA"/>
</dbReference>
<feature type="transmembrane region" description="Helical" evidence="19">
    <location>
        <begin position="318"/>
        <end position="341"/>
    </location>
</feature>
<feature type="transmembrane region" description="Helical" evidence="19">
    <location>
        <begin position="174"/>
        <end position="196"/>
    </location>
</feature>
<feature type="binding site" evidence="17">
    <location>
        <position position="897"/>
    </location>
    <ligand>
        <name>Fe cation</name>
        <dbReference type="ChEBI" id="CHEBI:24875"/>
    </ligand>
</feature>
<keyword evidence="13 17" id="KW-0408">Iron</keyword>
<proteinExistence type="inferred from homology"/>
<comment type="similarity">
    <text evidence="4">Belongs to the homogentisate dioxygenase family.</text>
</comment>
<dbReference type="EMBL" id="CAMXCT020000248">
    <property type="protein sequence ID" value="CAL1129526.1"/>
    <property type="molecule type" value="Genomic_DNA"/>
</dbReference>
<dbReference type="Pfam" id="PF00520">
    <property type="entry name" value="Ion_trans"/>
    <property type="match status" value="1"/>
</dbReference>
<organism evidence="21">
    <name type="scientific">Cladocopium goreaui</name>
    <dbReference type="NCBI Taxonomy" id="2562237"/>
    <lineage>
        <taxon>Eukaryota</taxon>
        <taxon>Sar</taxon>
        <taxon>Alveolata</taxon>
        <taxon>Dinophyceae</taxon>
        <taxon>Suessiales</taxon>
        <taxon>Symbiodiniaceae</taxon>
        <taxon>Cladocopium</taxon>
    </lineage>
</organism>
<feature type="active site" description="Proton acceptor" evidence="16">
    <location>
        <position position="848"/>
    </location>
</feature>
<evidence type="ECO:0000256" key="18">
    <source>
        <dbReference type="SAM" id="MobiDB-lite"/>
    </source>
</evidence>
<comment type="subcellular location">
    <subcellularLocation>
        <location evidence="2">Membrane</location>
        <topology evidence="2">Multi-pass membrane protein</topology>
    </subcellularLocation>
</comment>